<gene>
    <name evidence="2" type="ORF">PM001_LOCUS4068</name>
</gene>
<dbReference type="EMBL" id="CAKLBY020000035">
    <property type="protein sequence ID" value="CAK7910101.1"/>
    <property type="molecule type" value="Genomic_DNA"/>
</dbReference>
<evidence type="ECO:0000313" key="3">
    <source>
        <dbReference type="Proteomes" id="UP001162060"/>
    </source>
</evidence>
<dbReference type="Gene3D" id="3.10.10.10">
    <property type="entry name" value="HIV Type 1 Reverse Transcriptase, subunit A, domain 1"/>
    <property type="match status" value="1"/>
</dbReference>
<proteinExistence type="predicted"/>
<dbReference type="CDD" id="cd01647">
    <property type="entry name" value="RT_LTR"/>
    <property type="match status" value="1"/>
</dbReference>
<dbReference type="AlphaFoldDB" id="A0AAV1TCJ9"/>
<dbReference type="PROSITE" id="PS50878">
    <property type="entry name" value="RT_POL"/>
    <property type="match status" value="1"/>
</dbReference>
<dbReference type="SUPFAM" id="SSF56672">
    <property type="entry name" value="DNA/RNA polymerases"/>
    <property type="match status" value="1"/>
</dbReference>
<feature type="domain" description="Reverse transcriptase" evidence="1">
    <location>
        <begin position="1"/>
        <end position="156"/>
    </location>
</feature>
<dbReference type="InterPro" id="IPR043128">
    <property type="entry name" value="Rev_trsase/Diguanyl_cyclase"/>
</dbReference>
<dbReference type="Gene3D" id="3.30.70.270">
    <property type="match status" value="2"/>
</dbReference>
<sequence length="188" mass="21704">MDLMDGFYQILMRERDTPYTALSTPSSMLWEWLVMPQGLSNAPATLKRCAMNLLQSVRDFAPSCFDDVFVHSRAMDGKTVVEVHRIHVWKVLTLMRAHKFFAYRKKCIFAANEIPLLGCIVGKNGIRPDPEKIKAISDWPVPVDVKGLRKFLGLAAYLHKYSRNYAEMNVHLSRLLKKNERWSWSAEC</sequence>
<protein>
    <recommendedName>
        <fullName evidence="1">Reverse transcriptase domain-containing protein</fullName>
    </recommendedName>
</protein>
<dbReference type="Pfam" id="PF00078">
    <property type="entry name" value="RVT_1"/>
    <property type="match status" value="1"/>
</dbReference>
<dbReference type="Proteomes" id="UP001162060">
    <property type="component" value="Unassembled WGS sequence"/>
</dbReference>
<dbReference type="InterPro" id="IPR000477">
    <property type="entry name" value="RT_dom"/>
</dbReference>
<organism evidence="2 3">
    <name type="scientific">Peronospora matthiolae</name>
    <dbReference type="NCBI Taxonomy" id="2874970"/>
    <lineage>
        <taxon>Eukaryota</taxon>
        <taxon>Sar</taxon>
        <taxon>Stramenopiles</taxon>
        <taxon>Oomycota</taxon>
        <taxon>Peronosporomycetes</taxon>
        <taxon>Peronosporales</taxon>
        <taxon>Peronosporaceae</taxon>
        <taxon>Peronospora</taxon>
    </lineage>
</organism>
<dbReference type="InterPro" id="IPR051320">
    <property type="entry name" value="Viral_Replic_Matur_Polypro"/>
</dbReference>
<dbReference type="InterPro" id="IPR043502">
    <property type="entry name" value="DNA/RNA_pol_sf"/>
</dbReference>
<dbReference type="PANTHER" id="PTHR33064">
    <property type="entry name" value="POL PROTEIN"/>
    <property type="match status" value="1"/>
</dbReference>
<accession>A0AAV1TCJ9</accession>
<name>A0AAV1TCJ9_9STRA</name>
<evidence type="ECO:0000313" key="2">
    <source>
        <dbReference type="EMBL" id="CAK7910101.1"/>
    </source>
</evidence>
<comment type="caution">
    <text evidence="2">The sequence shown here is derived from an EMBL/GenBank/DDBJ whole genome shotgun (WGS) entry which is preliminary data.</text>
</comment>
<reference evidence="2" key="1">
    <citation type="submission" date="2024-01" db="EMBL/GenBank/DDBJ databases">
        <authorList>
            <person name="Webb A."/>
        </authorList>
    </citation>
    <scope>NUCLEOTIDE SEQUENCE</scope>
    <source>
        <strain evidence="2">Pm1</strain>
    </source>
</reference>
<evidence type="ECO:0000259" key="1">
    <source>
        <dbReference type="PROSITE" id="PS50878"/>
    </source>
</evidence>
<dbReference type="PANTHER" id="PTHR33064:SF37">
    <property type="entry name" value="RIBONUCLEASE H"/>
    <property type="match status" value="1"/>
</dbReference>